<dbReference type="STRING" id="135208.A0A4Y9ZY00"/>
<accession>A0A4Y9ZY00</accession>
<feature type="compositionally biased region" description="Basic and acidic residues" evidence="1">
    <location>
        <begin position="282"/>
        <end position="311"/>
    </location>
</feature>
<dbReference type="Proteomes" id="UP000298061">
    <property type="component" value="Unassembled WGS sequence"/>
</dbReference>
<dbReference type="OrthoDB" id="3239581at2759"/>
<gene>
    <name evidence="2" type="ORF">EWM64_g5629</name>
</gene>
<feature type="non-terminal residue" evidence="2">
    <location>
        <position position="380"/>
    </location>
</feature>
<feature type="region of interest" description="Disordered" evidence="1">
    <location>
        <begin position="227"/>
        <end position="380"/>
    </location>
</feature>
<feature type="region of interest" description="Disordered" evidence="1">
    <location>
        <begin position="169"/>
        <end position="204"/>
    </location>
</feature>
<feature type="compositionally biased region" description="Low complexity" evidence="1">
    <location>
        <begin position="355"/>
        <end position="369"/>
    </location>
</feature>
<dbReference type="AlphaFoldDB" id="A0A4Y9ZY00"/>
<evidence type="ECO:0000313" key="2">
    <source>
        <dbReference type="EMBL" id="TFY78379.1"/>
    </source>
</evidence>
<comment type="caution">
    <text evidence="2">The sequence shown here is derived from an EMBL/GenBank/DDBJ whole genome shotgun (WGS) entry which is preliminary data.</text>
</comment>
<evidence type="ECO:0000256" key="1">
    <source>
        <dbReference type="SAM" id="MobiDB-lite"/>
    </source>
</evidence>
<feature type="compositionally biased region" description="Polar residues" evidence="1">
    <location>
        <begin position="327"/>
        <end position="341"/>
    </location>
</feature>
<evidence type="ECO:0000313" key="3">
    <source>
        <dbReference type="Proteomes" id="UP000298061"/>
    </source>
</evidence>
<sequence>MHVTSIHNESNNLDSDGEVIILKYGERRVIVELPNRYEDLLQVAREVFSIRAGPIVLSTKDLDICEGVPAEIHSSSWRAMYKVVSSVIISLSSGPRASMAGPSESKVLGDVTNAQTRIKAAALFKEEDNDHALKTSAVGYATLRDNEPHEDEHMAEDEENIPLFDEQEQDELDENDDDEQLVSPTKGKGKGRARRVITSDDEMDQVEEQVLPSASKDDASRILAARLMGSVKKPTASPRSSLDRNIKTFMSPKPKVMPRDVDDMFSPKVNKIAGQAPSTPHENADNQDEQHNDEEAASDEARSPHGSDKPSKKGRPSFTDLLRASPAVTSTQKVSQISYPDSSKRTPPSPSPLRALTSPQTTSAPPASSKFKPASNSTAR</sequence>
<protein>
    <submittedName>
        <fullName evidence="2">Uncharacterized protein</fullName>
    </submittedName>
</protein>
<reference evidence="2 3" key="1">
    <citation type="submission" date="2019-02" db="EMBL/GenBank/DDBJ databases">
        <title>Genome sequencing of the rare red list fungi Hericium alpestre (H. flagellum).</title>
        <authorList>
            <person name="Buettner E."/>
            <person name="Kellner H."/>
        </authorList>
    </citation>
    <scope>NUCLEOTIDE SEQUENCE [LARGE SCALE GENOMIC DNA]</scope>
    <source>
        <strain evidence="2 3">DSM 108284</strain>
    </source>
</reference>
<name>A0A4Y9ZY00_9AGAM</name>
<keyword evidence="3" id="KW-1185">Reference proteome</keyword>
<dbReference type="EMBL" id="SFCI01000692">
    <property type="protein sequence ID" value="TFY78379.1"/>
    <property type="molecule type" value="Genomic_DNA"/>
</dbReference>
<organism evidence="2 3">
    <name type="scientific">Hericium alpestre</name>
    <dbReference type="NCBI Taxonomy" id="135208"/>
    <lineage>
        <taxon>Eukaryota</taxon>
        <taxon>Fungi</taxon>
        <taxon>Dikarya</taxon>
        <taxon>Basidiomycota</taxon>
        <taxon>Agaricomycotina</taxon>
        <taxon>Agaricomycetes</taxon>
        <taxon>Russulales</taxon>
        <taxon>Hericiaceae</taxon>
        <taxon>Hericium</taxon>
    </lineage>
</organism>
<proteinExistence type="predicted"/>
<feature type="compositionally biased region" description="Acidic residues" evidence="1">
    <location>
        <begin position="169"/>
        <end position="180"/>
    </location>
</feature>